<keyword evidence="5" id="KW-1185">Reference proteome</keyword>
<evidence type="ECO:0000313" key="5">
    <source>
        <dbReference type="Proteomes" id="UP000678281"/>
    </source>
</evidence>
<proteinExistence type="inferred from homology"/>
<dbReference type="InterPro" id="IPR004788">
    <property type="entry name" value="Ribose5P_isomerase_type_A"/>
</dbReference>
<dbReference type="SUPFAM" id="SSF100950">
    <property type="entry name" value="NagB/RpiA/CoA transferase-like"/>
    <property type="match status" value="1"/>
</dbReference>
<dbReference type="NCBIfam" id="TIGR00021">
    <property type="entry name" value="rpiA"/>
    <property type="match status" value="1"/>
</dbReference>
<comment type="similarity">
    <text evidence="3">Belongs to the ribose 5-phosphate isomerase family.</text>
</comment>
<evidence type="ECO:0000313" key="4">
    <source>
        <dbReference type="EMBL" id="MBS3849070.1"/>
    </source>
</evidence>
<comment type="function">
    <text evidence="3">Catalyzes the reversible conversion of ribose-5-phosphate to ribulose 5-phosphate.</text>
</comment>
<dbReference type="PANTHER" id="PTHR43748">
    <property type="entry name" value="RIBOSE-5-PHOSPHATE ISOMERASE 3, CHLOROPLASTIC-RELATED"/>
    <property type="match status" value="1"/>
</dbReference>
<protein>
    <recommendedName>
        <fullName evidence="3">Ribose-5-phosphate isomerase A</fullName>
        <ecNumber evidence="3">5.3.1.6</ecNumber>
    </recommendedName>
    <alternativeName>
        <fullName evidence="3">Phosphoriboisomerase A</fullName>
        <shortName evidence="3">PRI</shortName>
    </alternativeName>
</protein>
<dbReference type="InterPro" id="IPR020672">
    <property type="entry name" value="Ribose5P_isomerase_typA_subgr"/>
</dbReference>
<comment type="subunit">
    <text evidence="3">Homodimer.</text>
</comment>
<comment type="catalytic activity">
    <reaction evidence="1 3">
        <text>aldehydo-D-ribose 5-phosphate = D-ribulose 5-phosphate</text>
        <dbReference type="Rhea" id="RHEA:14657"/>
        <dbReference type="ChEBI" id="CHEBI:58121"/>
        <dbReference type="ChEBI" id="CHEBI:58273"/>
        <dbReference type="EC" id="5.3.1.6"/>
    </reaction>
</comment>
<feature type="active site" description="Proton acceptor" evidence="3">
    <location>
        <position position="104"/>
    </location>
</feature>
<dbReference type="SUPFAM" id="SSF75445">
    <property type="entry name" value="D-ribose-5-phosphate isomerase (RpiA), lid domain"/>
    <property type="match status" value="1"/>
</dbReference>
<dbReference type="AlphaFoldDB" id="A0A942IE76"/>
<feature type="binding site" evidence="3">
    <location>
        <begin position="82"/>
        <end position="85"/>
    </location>
    <ligand>
        <name>substrate</name>
    </ligand>
</feature>
<dbReference type="EC" id="5.3.1.6" evidence="3"/>
<dbReference type="EMBL" id="JAGXTP010000001">
    <property type="protein sequence ID" value="MBS3849070.1"/>
    <property type="molecule type" value="Genomic_DNA"/>
</dbReference>
<keyword evidence="2 3" id="KW-0413">Isomerase</keyword>
<evidence type="ECO:0000256" key="1">
    <source>
        <dbReference type="ARBA" id="ARBA00001713"/>
    </source>
</evidence>
<sequence>MSEELKRQAAAMALTQVQSGMQLGLGTGSTARHFVDLLGEKVAAGFECICVPTSEATARQAESLNIPLSDLDTLDRLDITIDGADEIDPQLNLIKGAGGALLREKIVAAASDLMIVIADSSKLVETLGRFPLPIEVNRFGLGATRRTVEAVCRAHGCAGEVRLRTTATGESYVTDGDHLILDAFFGRISQPEALSADLLDIAGVVQHGLFLNMCKKAYVAAPDGVRTLSSDN</sequence>
<dbReference type="Pfam" id="PF06026">
    <property type="entry name" value="Rib_5-P_isom_A"/>
    <property type="match status" value="1"/>
</dbReference>
<dbReference type="FunFam" id="3.40.50.1360:FF:000001">
    <property type="entry name" value="Ribose-5-phosphate isomerase A"/>
    <property type="match status" value="1"/>
</dbReference>
<dbReference type="PANTHER" id="PTHR43748:SF3">
    <property type="entry name" value="RIBOSE-5-PHOSPHATE ISOMERASE 3, CHLOROPLASTIC-RELATED"/>
    <property type="match status" value="1"/>
</dbReference>
<dbReference type="Gene3D" id="3.30.70.260">
    <property type="match status" value="1"/>
</dbReference>
<evidence type="ECO:0000256" key="3">
    <source>
        <dbReference type="HAMAP-Rule" id="MF_00170"/>
    </source>
</evidence>
<dbReference type="InterPro" id="IPR050262">
    <property type="entry name" value="Ribose-5P_isomerase"/>
</dbReference>
<comment type="pathway">
    <text evidence="3">Carbohydrate degradation; pentose phosphate pathway; D-ribose 5-phosphate from D-ribulose 5-phosphate (non-oxidative stage): step 1/1.</text>
</comment>
<dbReference type="CDD" id="cd01398">
    <property type="entry name" value="RPI_A"/>
    <property type="match status" value="1"/>
</dbReference>
<organism evidence="4 5">
    <name type="scientific">Devosia litorisediminis</name>
    <dbReference type="NCBI Taxonomy" id="2829817"/>
    <lineage>
        <taxon>Bacteria</taxon>
        <taxon>Pseudomonadati</taxon>
        <taxon>Pseudomonadota</taxon>
        <taxon>Alphaproteobacteria</taxon>
        <taxon>Hyphomicrobiales</taxon>
        <taxon>Devosiaceae</taxon>
        <taxon>Devosia</taxon>
    </lineage>
</organism>
<feature type="binding site" evidence="3">
    <location>
        <begin position="95"/>
        <end position="98"/>
    </location>
    <ligand>
        <name>substrate</name>
    </ligand>
</feature>
<dbReference type="RefSeq" id="WP_212658568.1">
    <property type="nucleotide sequence ID" value="NZ_JAGXTP010000001.1"/>
</dbReference>
<evidence type="ECO:0000256" key="2">
    <source>
        <dbReference type="ARBA" id="ARBA00023235"/>
    </source>
</evidence>
<reference evidence="4" key="1">
    <citation type="submission" date="2021-04" db="EMBL/GenBank/DDBJ databases">
        <title>Devosia litorisediminis sp. nov., isolated from a sand dune.</title>
        <authorList>
            <person name="Park S."/>
            <person name="Yoon J.-H."/>
        </authorList>
    </citation>
    <scope>NUCLEOTIDE SEQUENCE</scope>
    <source>
        <strain evidence="4">BSSL-BM10</strain>
    </source>
</reference>
<dbReference type="Gene3D" id="3.40.50.1360">
    <property type="match status" value="1"/>
</dbReference>
<dbReference type="HAMAP" id="MF_00170">
    <property type="entry name" value="Rib_5P_isom_A"/>
    <property type="match status" value="1"/>
</dbReference>
<dbReference type="GO" id="GO:0009052">
    <property type="term" value="P:pentose-phosphate shunt, non-oxidative branch"/>
    <property type="evidence" value="ECO:0007669"/>
    <property type="project" value="UniProtKB-UniRule"/>
</dbReference>
<comment type="caution">
    <text evidence="4">The sequence shown here is derived from an EMBL/GenBank/DDBJ whole genome shotgun (WGS) entry which is preliminary data.</text>
</comment>
<dbReference type="InterPro" id="IPR037171">
    <property type="entry name" value="NagB/RpiA_transferase-like"/>
</dbReference>
<gene>
    <name evidence="3 4" type="primary">rpiA</name>
    <name evidence="4" type="ORF">KD146_10230</name>
</gene>
<name>A0A942IE76_9HYPH</name>
<accession>A0A942IE76</accession>
<feature type="binding site" evidence="3">
    <location>
        <position position="122"/>
    </location>
    <ligand>
        <name>substrate</name>
    </ligand>
</feature>
<dbReference type="GO" id="GO:0004751">
    <property type="term" value="F:ribose-5-phosphate isomerase activity"/>
    <property type="evidence" value="ECO:0007669"/>
    <property type="project" value="UniProtKB-UniRule"/>
</dbReference>
<dbReference type="NCBIfam" id="NF001924">
    <property type="entry name" value="PRK00702.1"/>
    <property type="match status" value="1"/>
</dbReference>
<feature type="binding site" evidence="3">
    <location>
        <begin position="27"/>
        <end position="30"/>
    </location>
    <ligand>
        <name>substrate</name>
    </ligand>
</feature>
<dbReference type="Proteomes" id="UP000678281">
    <property type="component" value="Unassembled WGS sequence"/>
</dbReference>